<gene>
    <name evidence="2" type="ORF">ILEXP_LOCUS16329</name>
</gene>
<dbReference type="AlphaFoldDB" id="A0ABC8S081"/>
<dbReference type="Proteomes" id="UP001642360">
    <property type="component" value="Unassembled WGS sequence"/>
</dbReference>
<evidence type="ECO:0000313" key="3">
    <source>
        <dbReference type="Proteomes" id="UP001642360"/>
    </source>
</evidence>
<name>A0ABC8S081_9AQUA</name>
<dbReference type="EMBL" id="CAUOFW020001743">
    <property type="protein sequence ID" value="CAK9148393.1"/>
    <property type="molecule type" value="Genomic_DNA"/>
</dbReference>
<sequence>MGFQCMRMLPVGNDMLIVIEIEMEEVPSGFIGAWGQLCVPVRGLDDVVVTKRGGNRAMKTTGLRVITSFSMFNDSVRKLNNTENDSKEKDRPGETMDLPK</sequence>
<proteinExistence type="predicted"/>
<comment type="caution">
    <text evidence="2">The sequence shown here is derived from an EMBL/GenBank/DDBJ whole genome shotgun (WGS) entry which is preliminary data.</text>
</comment>
<reference evidence="2 3" key="1">
    <citation type="submission" date="2024-02" db="EMBL/GenBank/DDBJ databases">
        <authorList>
            <person name="Vignale AGUSTIN F."/>
            <person name="Sosa J E."/>
            <person name="Modenutti C."/>
        </authorList>
    </citation>
    <scope>NUCLEOTIDE SEQUENCE [LARGE SCALE GENOMIC DNA]</scope>
</reference>
<protein>
    <submittedName>
        <fullName evidence="2">Uncharacterized protein</fullName>
    </submittedName>
</protein>
<keyword evidence="3" id="KW-1185">Reference proteome</keyword>
<feature type="region of interest" description="Disordered" evidence="1">
    <location>
        <begin position="77"/>
        <end position="100"/>
    </location>
</feature>
<feature type="compositionally biased region" description="Basic and acidic residues" evidence="1">
    <location>
        <begin position="84"/>
        <end position="100"/>
    </location>
</feature>
<organism evidence="2 3">
    <name type="scientific">Ilex paraguariensis</name>
    <name type="common">yerba mate</name>
    <dbReference type="NCBI Taxonomy" id="185542"/>
    <lineage>
        <taxon>Eukaryota</taxon>
        <taxon>Viridiplantae</taxon>
        <taxon>Streptophyta</taxon>
        <taxon>Embryophyta</taxon>
        <taxon>Tracheophyta</taxon>
        <taxon>Spermatophyta</taxon>
        <taxon>Magnoliopsida</taxon>
        <taxon>eudicotyledons</taxon>
        <taxon>Gunneridae</taxon>
        <taxon>Pentapetalae</taxon>
        <taxon>asterids</taxon>
        <taxon>campanulids</taxon>
        <taxon>Aquifoliales</taxon>
        <taxon>Aquifoliaceae</taxon>
        <taxon>Ilex</taxon>
    </lineage>
</organism>
<evidence type="ECO:0000256" key="1">
    <source>
        <dbReference type="SAM" id="MobiDB-lite"/>
    </source>
</evidence>
<accession>A0ABC8S081</accession>
<evidence type="ECO:0000313" key="2">
    <source>
        <dbReference type="EMBL" id="CAK9148393.1"/>
    </source>
</evidence>